<organism evidence="3 4">
    <name type="scientific">Paragemmobacter amnigenus</name>
    <dbReference type="NCBI Taxonomy" id="2852097"/>
    <lineage>
        <taxon>Bacteria</taxon>
        <taxon>Pseudomonadati</taxon>
        <taxon>Pseudomonadota</taxon>
        <taxon>Alphaproteobacteria</taxon>
        <taxon>Rhodobacterales</taxon>
        <taxon>Paracoccaceae</taxon>
        <taxon>Paragemmobacter</taxon>
    </lineage>
</organism>
<feature type="compositionally biased region" description="Low complexity" evidence="1">
    <location>
        <begin position="120"/>
        <end position="136"/>
    </location>
</feature>
<name>A0ABS6J5J2_9RHOB</name>
<keyword evidence="4" id="KW-1185">Reference proteome</keyword>
<evidence type="ECO:0008006" key="5">
    <source>
        <dbReference type="Google" id="ProtNLM"/>
    </source>
</evidence>
<dbReference type="EMBL" id="JAAATX020000010">
    <property type="protein sequence ID" value="MBU9699021.1"/>
    <property type="molecule type" value="Genomic_DNA"/>
</dbReference>
<feature type="region of interest" description="Disordered" evidence="1">
    <location>
        <begin position="98"/>
        <end position="149"/>
    </location>
</feature>
<keyword evidence="2" id="KW-0732">Signal</keyword>
<reference evidence="3 4" key="1">
    <citation type="submission" date="2021-06" db="EMBL/GenBank/DDBJ databases">
        <title>Rhodobacteraceae bacterium strain HSP-20.</title>
        <authorList>
            <person name="Chen W.-M."/>
        </authorList>
    </citation>
    <scope>NUCLEOTIDE SEQUENCE [LARGE SCALE GENOMIC DNA]</scope>
    <source>
        <strain evidence="3 4">HSP-20</strain>
    </source>
</reference>
<dbReference type="Proteomes" id="UP000731907">
    <property type="component" value="Unassembled WGS sequence"/>
</dbReference>
<feature type="chain" id="PRO_5045246454" description="PepSY domain-containing protein" evidence="2">
    <location>
        <begin position="24"/>
        <end position="149"/>
    </location>
</feature>
<comment type="caution">
    <text evidence="3">The sequence shown here is derived from an EMBL/GenBank/DDBJ whole genome shotgun (WGS) entry which is preliminary data.</text>
</comment>
<evidence type="ECO:0000313" key="3">
    <source>
        <dbReference type="EMBL" id="MBU9699021.1"/>
    </source>
</evidence>
<evidence type="ECO:0000256" key="1">
    <source>
        <dbReference type="SAM" id="MobiDB-lite"/>
    </source>
</evidence>
<feature type="signal peptide" evidence="2">
    <location>
        <begin position="1"/>
        <end position="23"/>
    </location>
</feature>
<sequence>MLTKSKLLMITAATFITGSAVFAQTEAPVEDTPVDIIAALTEFFATPQDDAAIAAKLGELGLKNISLRSEDDGEVRISALNANGERVRVRLDDDGELRIRIGDDNPGSSSDANGDDSSDTSDSNGDDSGSSSDSNGGDSGGSSGNSSDD</sequence>
<dbReference type="RefSeq" id="WP_161763127.1">
    <property type="nucleotide sequence ID" value="NZ_JAAATX020000010.1"/>
</dbReference>
<accession>A0ABS6J5J2</accession>
<proteinExistence type="predicted"/>
<gene>
    <name evidence="3" type="ORF">GU927_014315</name>
</gene>
<protein>
    <recommendedName>
        <fullName evidence="5">PepSY domain-containing protein</fullName>
    </recommendedName>
</protein>
<evidence type="ECO:0000256" key="2">
    <source>
        <dbReference type="SAM" id="SignalP"/>
    </source>
</evidence>
<evidence type="ECO:0000313" key="4">
    <source>
        <dbReference type="Proteomes" id="UP000731907"/>
    </source>
</evidence>